<evidence type="ECO:0000313" key="2">
    <source>
        <dbReference type="EMBL" id="KAG5178766.1"/>
    </source>
</evidence>
<protein>
    <submittedName>
        <fullName evidence="2">Putative bola-like protein</fullName>
    </submittedName>
</protein>
<evidence type="ECO:0000313" key="3">
    <source>
        <dbReference type="Proteomes" id="UP000664859"/>
    </source>
</evidence>
<keyword evidence="3" id="KW-1185">Reference proteome</keyword>
<dbReference type="PANTHER" id="PTHR12735:SF27">
    <property type="entry name" value="BOLA-LIKE PROTEIN 2"/>
    <property type="match status" value="1"/>
</dbReference>
<dbReference type="AlphaFoldDB" id="A0A836CC52"/>
<dbReference type="GO" id="GO:0051604">
    <property type="term" value="P:protein maturation"/>
    <property type="evidence" value="ECO:0007669"/>
    <property type="project" value="InterPro"/>
</dbReference>
<dbReference type="GO" id="GO:0051537">
    <property type="term" value="F:2 iron, 2 sulfur cluster binding"/>
    <property type="evidence" value="ECO:0007669"/>
    <property type="project" value="InterPro"/>
</dbReference>
<dbReference type="Pfam" id="PF01722">
    <property type="entry name" value="BolA"/>
    <property type="match status" value="1"/>
</dbReference>
<dbReference type="PIRSF" id="PIRSF003113">
    <property type="entry name" value="BolA"/>
    <property type="match status" value="1"/>
</dbReference>
<dbReference type="PANTHER" id="PTHR12735">
    <property type="entry name" value="BOLA-LIKE PROTEIN-RELATED"/>
    <property type="match status" value="1"/>
</dbReference>
<accession>A0A836CC52</accession>
<evidence type="ECO:0000256" key="1">
    <source>
        <dbReference type="RuleBase" id="RU003860"/>
    </source>
</evidence>
<dbReference type="Gene3D" id="3.10.20.90">
    <property type="entry name" value="Phosphatidylinositol 3-kinase Catalytic Subunit, Chain A, domain 1"/>
    <property type="match status" value="1"/>
</dbReference>
<name>A0A836CC52_9STRA</name>
<reference evidence="2" key="1">
    <citation type="submission" date="2021-02" db="EMBL/GenBank/DDBJ databases">
        <title>First Annotated Genome of the Yellow-green Alga Tribonema minus.</title>
        <authorList>
            <person name="Mahan K.M."/>
        </authorList>
    </citation>
    <scope>NUCLEOTIDE SEQUENCE</scope>
    <source>
        <strain evidence="2">UTEX B ZZ1240</strain>
    </source>
</reference>
<dbReference type="SUPFAM" id="SSF82657">
    <property type="entry name" value="BolA-like"/>
    <property type="match status" value="1"/>
</dbReference>
<dbReference type="GO" id="GO:0005829">
    <property type="term" value="C:cytosol"/>
    <property type="evidence" value="ECO:0007669"/>
    <property type="project" value="TreeGrafter"/>
</dbReference>
<gene>
    <name evidence="2" type="ORF">JKP88DRAFT_201454</name>
</gene>
<dbReference type="GO" id="GO:0006879">
    <property type="term" value="P:intracellular iron ion homeostasis"/>
    <property type="evidence" value="ECO:0007669"/>
    <property type="project" value="InterPro"/>
</dbReference>
<proteinExistence type="inferred from homology"/>
<dbReference type="EMBL" id="JAFCMP010000512">
    <property type="protein sequence ID" value="KAG5178766.1"/>
    <property type="molecule type" value="Genomic_DNA"/>
</dbReference>
<dbReference type="OrthoDB" id="4983at2759"/>
<sequence>MQAAIEAKLTSALAPTHLEVTCSDGNKWAVTVISEAFQGKPLLARHRLVNTALAEELEDIHALSLKTKTPAEWEKS</sequence>
<dbReference type="GO" id="GO:0005634">
    <property type="term" value="C:nucleus"/>
    <property type="evidence" value="ECO:0007669"/>
    <property type="project" value="TreeGrafter"/>
</dbReference>
<comment type="caution">
    <text evidence="2">The sequence shown here is derived from an EMBL/GenBank/DDBJ whole genome shotgun (WGS) entry which is preliminary data.</text>
</comment>
<dbReference type="Proteomes" id="UP000664859">
    <property type="component" value="Unassembled WGS sequence"/>
</dbReference>
<dbReference type="InterPro" id="IPR036065">
    <property type="entry name" value="BolA-like_sf"/>
</dbReference>
<organism evidence="2 3">
    <name type="scientific">Tribonema minus</name>
    <dbReference type="NCBI Taxonomy" id="303371"/>
    <lineage>
        <taxon>Eukaryota</taxon>
        <taxon>Sar</taxon>
        <taxon>Stramenopiles</taxon>
        <taxon>Ochrophyta</taxon>
        <taxon>PX clade</taxon>
        <taxon>Xanthophyceae</taxon>
        <taxon>Tribonematales</taxon>
        <taxon>Tribonemataceae</taxon>
        <taxon>Tribonema</taxon>
    </lineage>
</organism>
<dbReference type="InterPro" id="IPR002634">
    <property type="entry name" value="BolA"/>
</dbReference>
<dbReference type="InterPro" id="IPR045115">
    <property type="entry name" value="BOL2"/>
</dbReference>
<comment type="similarity">
    <text evidence="1">Belongs to the BolA/IbaG family.</text>
</comment>